<feature type="non-terminal residue" evidence="2">
    <location>
        <position position="252"/>
    </location>
</feature>
<gene>
    <name evidence="2" type="ORF">EPUL_004026</name>
</gene>
<feature type="region of interest" description="Disordered" evidence="1">
    <location>
        <begin position="44"/>
        <end position="77"/>
    </location>
</feature>
<accession>A0A2S4PK61</accession>
<sequence>MICTTVYSNIESTLANFADETEKEEVTAFKAYIRRAIANFAAVDSSPSPPRVPIHTRPKKGDGSRNGKGNDEEKRKEKVWKKIDIAIPRISPSQVAMELQSNYQSNNNTWATVARNGQKKARVALSDKTQAVTGSKVTQKSPKYFNSVKQDSDNRLFVRLPQDYDWRKLSPAGIREVVVKKLSISPTLIGKIKPVHSGFALSPCSTEAREKLLNAGNGFFLSGAKLEPATNWVPVLIPTVPSSINLEQGKTE</sequence>
<dbReference type="AlphaFoldDB" id="A0A2S4PK61"/>
<dbReference type="EMBL" id="PEDP01002854">
    <property type="protein sequence ID" value="POS82430.1"/>
    <property type="molecule type" value="Genomic_DNA"/>
</dbReference>
<evidence type="ECO:0000313" key="3">
    <source>
        <dbReference type="Proteomes" id="UP000237438"/>
    </source>
</evidence>
<dbReference type="OrthoDB" id="10457496at2759"/>
<keyword evidence="3" id="KW-1185">Reference proteome</keyword>
<evidence type="ECO:0000313" key="2">
    <source>
        <dbReference type="EMBL" id="POS82430.1"/>
    </source>
</evidence>
<protein>
    <submittedName>
        <fullName evidence="2">Uncharacterized protein</fullName>
    </submittedName>
</protein>
<name>A0A2S4PK61_9PEZI</name>
<dbReference type="Proteomes" id="UP000237438">
    <property type="component" value="Unassembled WGS sequence"/>
</dbReference>
<organism evidence="2 3">
    <name type="scientific">Erysiphe pulchra</name>
    <dbReference type="NCBI Taxonomy" id="225359"/>
    <lineage>
        <taxon>Eukaryota</taxon>
        <taxon>Fungi</taxon>
        <taxon>Dikarya</taxon>
        <taxon>Ascomycota</taxon>
        <taxon>Pezizomycotina</taxon>
        <taxon>Leotiomycetes</taxon>
        <taxon>Erysiphales</taxon>
        <taxon>Erysiphaceae</taxon>
        <taxon>Erysiphe</taxon>
    </lineage>
</organism>
<feature type="compositionally biased region" description="Basic and acidic residues" evidence="1">
    <location>
        <begin position="59"/>
        <end position="77"/>
    </location>
</feature>
<reference evidence="2 3" key="1">
    <citation type="submission" date="2017-10" db="EMBL/GenBank/DDBJ databases">
        <title>Development of genomic resources for the powdery mildew, Erysiphe pulchra.</title>
        <authorList>
            <person name="Wadl P.A."/>
            <person name="Mack B.M."/>
            <person name="Moore G."/>
            <person name="Beltz S.B."/>
        </authorList>
    </citation>
    <scope>NUCLEOTIDE SEQUENCE [LARGE SCALE GENOMIC DNA]</scope>
    <source>
        <strain evidence="2">Cflorida</strain>
    </source>
</reference>
<evidence type="ECO:0000256" key="1">
    <source>
        <dbReference type="SAM" id="MobiDB-lite"/>
    </source>
</evidence>
<proteinExistence type="predicted"/>
<comment type="caution">
    <text evidence="2">The sequence shown here is derived from an EMBL/GenBank/DDBJ whole genome shotgun (WGS) entry which is preliminary data.</text>
</comment>